<name>A0A2W2BW90_9ACTN</name>
<gene>
    <name evidence="1" type="ORF">C1I92_28815</name>
</gene>
<feature type="non-terminal residue" evidence="1">
    <location>
        <position position="190"/>
    </location>
</feature>
<evidence type="ECO:0000313" key="2">
    <source>
        <dbReference type="Proteomes" id="UP000248764"/>
    </source>
</evidence>
<protein>
    <submittedName>
        <fullName evidence="1">Uncharacterized protein</fullName>
    </submittedName>
</protein>
<accession>A0A2W2BW90</accession>
<keyword evidence="2" id="KW-1185">Reference proteome</keyword>
<reference evidence="1 2" key="1">
    <citation type="submission" date="2018-01" db="EMBL/GenBank/DDBJ databases">
        <title>Draft genome sequence of Jiangella sp. GTF31.</title>
        <authorList>
            <person name="Sahin N."/>
            <person name="Ay H."/>
            <person name="Saygin H."/>
        </authorList>
    </citation>
    <scope>NUCLEOTIDE SEQUENCE [LARGE SCALE GENOMIC DNA]</scope>
    <source>
        <strain evidence="1 2">GTF31</strain>
    </source>
</reference>
<organism evidence="1 2">
    <name type="scientific">Jiangella anatolica</name>
    <dbReference type="NCBI Taxonomy" id="2670374"/>
    <lineage>
        <taxon>Bacteria</taxon>
        <taxon>Bacillati</taxon>
        <taxon>Actinomycetota</taxon>
        <taxon>Actinomycetes</taxon>
        <taxon>Jiangellales</taxon>
        <taxon>Jiangellaceae</taxon>
        <taxon>Jiangella</taxon>
    </lineage>
</organism>
<proteinExistence type="predicted"/>
<sequence>MFCAPDEDEPGDGELTTTCHQSDPLVLNVPCRIGDYQFAAAPLDCYIRDISDDVPAGDPRWEGHPPGDGAVYRCAKLTAVGQGGQPAWGPYRDFWMAEAPGEQPVVVVEPEEVARQILAGMRFEPLAIGLAPRAVEEDPASIGLVGAPVWMWVSNAGPTTWGPVEESARVGGVTVTVTAEVESVTWAMGD</sequence>
<comment type="caution">
    <text evidence="1">The sequence shown here is derived from an EMBL/GenBank/DDBJ whole genome shotgun (WGS) entry which is preliminary data.</text>
</comment>
<dbReference type="Proteomes" id="UP000248764">
    <property type="component" value="Unassembled WGS sequence"/>
</dbReference>
<evidence type="ECO:0000313" key="1">
    <source>
        <dbReference type="EMBL" id="PZF79887.1"/>
    </source>
</evidence>
<dbReference type="EMBL" id="POTW01000111">
    <property type="protein sequence ID" value="PZF79887.1"/>
    <property type="molecule type" value="Genomic_DNA"/>
</dbReference>
<dbReference type="AlphaFoldDB" id="A0A2W2BW90"/>